<comment type="function">
    <text evidence="9">Transcription factor that binds specifically to a 5'-AA[AG]G-3' consensus core sequence.</text>
</comment>
<dbReference type="PANTHER" id="PTHR31992">
    <property type="entry name" value="DOF ZINC FINGER PROTEIN DOF1.4-RELATED"/>
    <property type="match status" value="1"/>
</dbReference>
<dbReference type="GO" id="GO:0003700">
    <property type="term" value="F:DNA-binding transcription factor activity"/>
    <property type="evidence" value="ECO:0007669"/>
    <property type="project" value="UniProtKB-UniRule"/>
</dbReference>
<evidence type="ECO:0000256" key="8">
    <source>
        <dbReference type="PROSITE-ProRule" id="PRU00071"/>
    </source>
</evidence>
<dbReference type="InterPro" id="IPR003851">
    <property type="entry name" value="Znf_Dof"/>
</dbReference>
<evidence type="ECO:0000259" key="11">
    <source>
        <dbReference type="PROSITE" id="PS50884"/>
    </source>
</evidence>
<evidence type="ECO:0000256" key="10">
    <source>
        <dbReference type="SAM" id="MobiDB-lite"/>
    </source>
</evidence>
<accession>A0A9E7G4N6</accession>
<protein>
    <recommendedName>
        <fullName evidence="9">Dof zinc finger protein</fullName>
    </recommendedName>
</protein>
<comment type="subcellular location">
    <subcellularLocation>
        <location evidence="8 9">Nucleus</location>
    </subcellularLocation>
</comment>
<evidence type="ECO:0000313" key="13">
    <source>
        <dbReference type="Proteomes" id="UP001055439"/>
    </source>
</evidence>
<evidence type="ECO:0000256" key="1">
    <source>
        <dbReference type="ARBA" id="ARBA00022723"/>
    </source>
</evidence>
<organism evidence="12 13">
    <name type="scientific">Musa troglodytarum</name>
    <name type="common">fe'i banana</name>
    <dbReference type="NCBI Taxonomy" id="320322"/>
    <lineage>
        <taxon>Eukaryota</taxon>
        <taxon>Viridiplantae</taxon>
        <taxon>Streptophyta</taxon>
        <taxon>Embryophyta</taxon>
        <taxon>Tracheophyta</taxon>
        <taxon>Spermatophyta</taxon>
        <taxon>Magnoliopsida</taxon>
        <taxon>Liliopsida</taxon>
        <taxon>Zingiberales</taxon>
        <taxon>Musaceae</taxon>
        <taxon>Musa</taxon>
    </lineage>
</organism>
<evidence type="ECO:0000256" key="4">
    <source>
        <dbReference type="ARBA" id="ARBA00023015"/>
    </source>
</evidence>
<sequence length="270" mass="29889">MTSAQLFLPSSLPMLSSHHNMLPCTPPQPVAVHRQWKPVDVELAHSCPRCGSSDTKFCYYNNYSLSQPRYFCKACRRYWTKGGSLRNVPIGGGYRKSRRGRSSARLSSAASVAAGGPDANSNRRAPQSPIRADLLPNEVAAPTAINLEALYAKYMNRSPETESGVAIAAFDTETTSRSSSCHRQMFSVFGDTTPLNQVNDRPNGTGDYNLYRELSSSITLPVEPVQSYLALDCQEFETTTACSMDHQQDRANDDDWSLLDYSSLEAFYLC</sequence>
<keyword evidence="5 8" id="KW-0238">DNA-binding</keyword>
<dbReference type="EMBL" id="CP097508">
    <property type="protein sequence ID" value="URE08791.1"/>
    <property type="molecule type" value="Genomic_DNA"/>
</dbReference>
<keyword evidence="13" id="KW-1185">Reference proteome</keyword>
<name>A0A9E7G4N6_9LILI</name>
<evidence type="ECO:0000256" key="3">
    <source>
        <dbReference type="ARBA" id="ARBA00022833"/>
    </source>
</evidence>
<evidence type="ECO:0000256" key="9">
    <source>
        <dbReference type="RuleBase" id="RU369094"/>
    </source>
</evidence>
<dbReference type="AlphaFoldDB" id="A0A9E7G4N6"/>
<dbReference type="GO" id="GO:0008270">
    <property type="term" value="F:zinc ion binding"/>
    <property type="evidence" value="ECO:0007669"/>
    <property type="project" value="UniProtKB-KW"/>
</dbReference>
<evidence type="ECO:0000256" key="6">
    <source>
        <dbReference type="ARBA" id="ARBA00023163"/>
    </source>
</evidence>
<reference evidence="12" key="1">
    <citation type="submission" date="2022-05" db="EMBL/GenBank/DDBJ databases">
        <title>The Musa troglodytarum L. genome provides insights into the mechanism of non-climacteric behaviour and enrichment of carotenoids.</title>
        <authorList>
            <person name="Wang J."/>
        </authorList>
    </citation>
    <scope>NUCLEOTIDE SEQUENCE</scope>
    <source>
        <tissue evidence="12">Leaf</tissue>
    </source>
</reference>
<dbReference type="PROSITE" id="PS01361">
    <property type="entry name" value="ZF_DOF_1"/>
    <property type="match status" value="1"/>
</dbReference>
<dbReference type="OrthoDB" id="1927254at2759"/>
<keyword evidence="4 9" id="KW-0805">Transcription regulation</keyword>
<keyword evidence="7 8" id="KW-0539">Nucleus</keyword>
<gene>
    <name evidence="12" type="ORF">MUK42_24338</name>
</gene>
<dbReference type="PROSITE" id="PS50884">
    <property type="entry name" value="ZF_DOF_2"/>
    <property type="match status" value="1"/>
</dbReference>
<dbReference type="InterPro" id="IPR045174">
    <property type="entry name" value="Dof"/>
</dbReference>
<keyword evidence="1 9" id="KW-0479">Metal-binding</keyword>
<evidence type="ECO:0000256" key="5">
    <source>
        <dbReference type="ARBA" id="ARBA00023125"/>
    </source>
</evidence>
<evidence type="ECO:0000256" key="7">
    <source>
        <dbReference type="ARBA" id="ARBA00023242"/>
    </source>
</evidence>
<feature type="domain" description="Dof-type" evidence="11">
    <location>
        <begin position="45"/>
        <end position="99"/>
    </location>
</feature>
<feature type="compositionally biased region" description="Low complexity" evidence="10">
    <location>
        <begin position="103"/>
        <end position="116"/>
    </location>
</feature>
<dbReference type="Pfam" id="PF02701">
    <property type="entry name" value="Zn_ribbon_Dof"/>
    <property type="match status" value="1"/>
</dbReference>
<dbReference type="Proteomes" id="UP001055439">
    <property type="component" value="Chromosome 6"/>
</dbReference>
<feature type="region of interest" description="Disordered" evidence="10">
    <location>
        <begin position="90"/>
        <end position="132"/>
    </location>
</feature>
<keyword evidence="2 8" id="KW-0863">Zinc-finger</keyword>
<dbReference type="GO" id="GO:0005634">
    <property type="term" value="C:nucleus"/>
    <property type="evidence" value="ECO:0007669"/>
    <property type="project" value="UniProtKB-SubCell"/>
</dbReference>
<keyword evidence="6 9" id="KW-0804">Transcription</keyword>
<dbReference type="PANTHER" id="PTHR31992:SF313">
    <property type="entry name" value="DOF ZINC FINGER PROTEIN DOF5.7"/>
    <property type="match status" value="1"/>
</dbReference>
<proteinExistence type="predicted"/>
<evidence type="ECO:0000313" key="12">
    <source>
        <dbReference type="EMBL" id="URE08791.1"/>
    </source>
</evidence>
<keyword evidence="3 9" id="KW-0862">Zinc</keyword>
<dbReference type="GO" id="GO:0003677">
    <property type="term" value="F:DNA binding"/>
    <property type="evidence" value="ECO:0007669"/>
    <property type="project" value="UniProtKB-UniRule"/>
</dbReference>
<evidence type="ECO:0000256" key="2">
    <source>
        <dbReference type="ARBA" id="ARBA00022771"/>
    </source>
</evidence>